<comment type="caution">
    <text evidence="2">The sequence shown here is derived from an EMBL/GenBank/DDBJ whole genome shotgun (WGS) entry which is preliminary data.</text>
</comment>
<feature type="non-terminal residue" evidence="2">
    <location>
        <position position="57"/>
    </location>
</feature>
<accession>A0ABN7XBT4</accession>
<organism evidence="2 3">
    <name type="scientific">Gigaspora margarita</name>
    <dbReference type="NCBI Taxonomy" id="4874"/>
    <lineage>
        <taxon>Eukaryota</taxon>
        <taxon>Fungi</taxon>
        <taxon>Fungi incertae sedis</taxon>
        <taxon>Mucoromycota</taxon>
        <taxon>Glomeromycotina</taxon>
        <taxon>Glomeromycetes</taxon>
        <taxon>Diversisporales</taxon>
        <taxon>Gigasporaceae</taxon>
        <taxon>Gigaspora</taxon>
    </lineage>
</organism>
<reference evidence="2 3" key="1">
    <citation type="submission" date="2021-06" db="EMBL/GenBank/DDBJ databases">
        <authorList>
            <person name="Kallberg Y."/>
            <person name="Tangrot J."/>
            <person name="Rosling A."/>
        </authorList>
    </citation>
    <scope>NUCLEOTIDE SEQUENCE [LARGE SCALE GENOMIC DNA]</scope>
    <source>
        <strain evidence="2 3">120-4 pot B 10/14</strain>
    </source>
</reference>
<dbReference type="Pfam" id="PF05699">
    <property type="entry name" value="Dimer_Tnp_hAT"/>
    <property type="match status" value="1"/>
</dbReference>
<feature type="non-terminal residue" evidence="2">
    <location>
        <position position="1"/>
    </location>
</feature>
<dbReference type="SUPFAM" id="SSF53098">
    <property type="entry name" value="Ribonuclease H-like"/>
    <property type="match status" value="1"/>
</dbReference>
<keyword evidence="3" id="KW-1185">Reference proteome</keyword>
<protein>
    <submittedName>
        <fullName evidence="2">19839_t:CDS:1</fullName>
    </submittedName>
</protein>
<evidence type="ECO:0000259" key="1">
    <source>
        <dbReference type="Pfam" id="PF05699"/>
    </source>
</evidence>
<dbReference type="InterPro" id="IPR008906">
    <property type="entry name" value="HATC_C_dom"/>
</dbReference>
<dbReference type="EMBL" id="CAJVQB010112457">
    <property type="protein sequence ID" value="CAG8852485.1"/>
    <property type="molecule type" value="Genomic_DNA"/>
</dbReference>
<evidence type="ECO:0000313" key="3">
    <source>
        <dbReference type="Proteomes" id="UP000789901"/>
    </source>
</evidence>
<proteinExistence type="predicted"/>
<gene>
    <name evidence="2" type="ORF">GMARGA_LOCUS41306</name>
</gene>
<sequence>NEIDPLVWWQEKQCEYPRLNLIAQDYLCVQATSVASKQAFLIAGQMITPSRNRLGEK</sequence>
<dbReference type="Proteomes" id="UP000789901">
    <property type="component" value="Unassembled WGS sequence"/>
</dbReference>
<evidence type="ECO:0000313" key="2">
    <source>
        <dbReference type="EMBL" id="CAG8852485.1"/>
    </source>
</evidence>
<dbReference type="InterPro" id="IPR012337">
    <property type="entry name" value="RNaseH-like_sf"/>
</dbReference>
<name>A0ABN7XBT4_GIGMA</name>
<feature type="domain" description="HAT C-terminal dimerisation" evidence="1">
    <location>
        <begin position="2"/>
        <end position="55"/>
    </location>
</feature>